<dbReference type="InterPro" id="IPR036249">
    <property type="entry name" value="Thioredoxin-like_sf"/>
</dbReference>
<evidence type="ECO:0000313" key="3">
    <source>
        <dbReference type="Proteomes" id="UP000000954"/>
    </source>
</evidence>
<dbReference type="SUPFAM" id="SSF52833">
    <property type="entry name" value="Thioredoxin-like"/>
    <property type="match status" value="1"/>
</dbReference>
<dbReference type="EMBL" id="CP001682">
    <property type="protein sequence ID" value="ACU94787.1"/>
    <property type="molecule type" value="Genomic_DNA"/>
</dbReference>
<dbReference type="HOGENOM" id="CLU_116644_2_0_11"/>
<reference evidence="2 3" key="1">
    <citation type="journal article" date="2009" name="Stand. Genomic Sci.">
        <title>Complete genome sequence of Cryptobacterium curtum type strain (12-3).</title>
        <authorList>
            <person name="Mavrommatis K."/>
            <person name="Pukall R."/>
            <person name="Rohde C."/>
            <person name="Chen F."/>
            <person name="Sims D."/>
            <person name="Brettin T."/>
            <person name="Kuske C."/>
            <person name="Detter J.C."/>
            <person name="Han C."/>
            <person name="Lapidus A."/>
            <person name="Copeland A."/>
            <person name="Glavina Del Rio T."/>
            <person name="Nolan M."/>
            <person name="Lucas S."/>
            <person name="Tice H."/>
            <person name="Cheng J.F."/>
            <person name="Bruce D."/>
            <person name="Goodwin L."/>
            <person name="Pitluck S."/>
            <person name="Ovchinnikova G."/>
            <person name="Pati A."/>
            <person name="Ivanova N."/>
            <person name="Chen A."/>
            <person name="Palaniappan K."/>
            <person name="Chain P."/>
            <person name="D'haeseleer P."/>
            <person name="Goker M."/>
            <person name="Bristow J."/>
            <person name="Eisen J.A."/>
            <person name="Markowitz V."/>
            <person name="Hugenholtz P."/>
            <person name="Rohde M."/>
            <person name="Klenk H.P."/>
            <person name="Kyrpides N.C."/>
        </authorList>
    </citation>
    <scope>NUCLEOTIDE SEQUENCE [LARGE SCALE GENOMIC DNA]</scope>
    <source>
        <strain evidence="3">ATCC 700683 / DSM 15641 / 12-3</strain>
    </source>
</reference>
<keyword evidence="3" id="KW-1185">Reference proteome</keyword>
<dbReference type="PANTHER" id="PTHR30041">
    <property type="entry name" value="ARSENATE REDUCTASE"/>
    <property type="match status" value="1"/>
</dbReference>
<proteinExistence type="inferred from homology"/>
<sequence length="120" mass="13640">MLFIEYPQCSTCQKAKKWLDAQGIDYTDRNIKQDRPTIAELTDWHERSGIDLKRLFNTSGMVYRARGLKDKLPTMTDEEKIAELASDGMLVKRPLVIDGDTVLAGFREAEWAQAFGVTKA</sequence>
<protein>
    <submittedName>
        <fullName evidence="2">Uncharacterized protein</fullName>
    </submittedName>
</protein>
<comment type="similarity">
    <text evidence="1">Belongs to the ArsC family.</text>
</comment>
<accession>C7MPE7</accession>
<dbReference type="PROSITE" id="PS51353">
    <property type="entry name" value="ARSC"/>
    <property type="match status" value="1"/>
</dbReference>
<dbReference type="AlphaFoldDB" id="C7MPE7"/>
<dbReference type="Proteomes" id="UP000000954">
    <property type="component" value="Chromosome"/>
</dbReference>
<dbReference type="PANTHER" id="PTHR30041:SF8">
    <property type="entry name" value="PROTEIN YFFB"/>
    <property type="match status" value="1"/>
</dbReference>
<dbReference type="CDD" id="cd03036">
    <property type="entry name" value="ArsC_like"/>
    <property type="match status" value="1"/>
</dbReference>
<dbReference type="Pfam" id="PF03960">
    <property type="entry name" value="ArsC"/>
    <property type="match status" value="1"/>
</dbReference>
<gene>
    <name evidence="2" type="ordered locus">Ccur_10960</name>
</gene>
<dbReference type="STRING" id="469378.Ccur_10960"/>
<dbReference type="NCBIfam" id="TIGR01617">
    <property type="entry name" value="arsC_related"/>
    <property type="match status" value="1"/>
</dbReference>
<dbReference type="InterPro" id="IPR006504">
    <property type="entry name" value="Tscrpt_reg_Spx/MgsR"/>
</dbReference>
<dbReference type="OrthoDB" id="9803749at2"/>
<dbReference type="KEGG" id="ccu:Ccur_10960"/>
<evidence type="ECO:0000313" key="2">
    <source>
        <dbReference type="EMBL" id="ACU94787.1"/>
    </source>
</evidence>
<dbReference type="Gene3D" id="3.40.30.10">
    <property type="entry name" value="Glutaredoxin"/>
    <property type="match status" value="1"/>
</dbReference>
<name>C7MPE7_CRYCD</name>
<dbReference type="PROSITE" id="PS51354">
    <property type="entry name" value="GLUTAREDOXIN_2"/>
    <property type="match status" value="1"/>
</dbReference>
<dbReference type="eggNOG" id="COG1393">
    <property type="taxonomic scope" value="Bacteria"/>
</dbReference>
<dbReference type="RefSeq" id="WP_012803472.1">
    <property type="nucleotide sequence ID" value="NC_013170.1"/>
</dbReference>
<organism evidence="2 3">
    <name type="scientific">Cryptobacterium curtum (strain ATCC 700683 / DSM 15641 / CCUG 43107 / 12-3)</name>
    <dbReference type="NCBI Taxonomy" id="469378"/>
    <lineage>
        <taxon>Bacteria</taxon>
        <taxon>Bacillati</taxon>
        <taxon>Actinomycetota</taxon>
        <taxon>Coriobacteriia</taxon>
        <taxon>Eggerthellales</taxon>
        <taxon>Eggerthellaceae</taxon>
        <taxon>Cryptobacterium</taxon>
    </lineage>
</organism>
<dbReference type="InterPro" id="IPR006660">
    <property type="entry name" value="Arsenate_reductase-like"/>
</dbReference>
<evidence type="ECO:0000256" key="1">
    <source>
        <dbReference type="PROSITE-ProRule" id="PRU01282"/>
    </source>
</evidence>